<name>A0ACB8CZY5_DERSI</name>
<comment type="caution">
    <text evidence="1">The sequence shown here is derived from an EMBL/GenBank/DDBJ whole genome shotgun (WGS) entry which is preliminary data.</text>
</comment>
<gene>
    <name evidence="1" type="ORF">HPB49_020814</name>
</gene>
<accession>A0ACB8CZY5</accession>
<protein>
    <submittedName>
        <fullName evidence="1">Uncharacterized protein</fullName>
    </submittedName>
</protein>
<dbReference type="Proteomes" id="UP000821865">
    <property type="component" value="Chromosome 4"/>
</dbReference>
<proteinExistence type="predicted"/>
<dbReference type="EMBL" id="CM023473">
    <property type="protein sequence ID" value="KAH7954676.1"/>
    <property type="molecule type" value="Genomic_DNA"/>
</dbReference>
<organism evidence="1 2">
    <name type="scientific">Dermacentor silvarum</name>
    <name type="common">Tick</name>
    <dbReference type="NCBI Taxonomy" id="543639"/>
    <lineage>
        <taxon>Eukaryota</taxon>
        <taxon>Metazoa</taxon>
        <taxon>Ecdysozoa</taxon>
        <taxon>Arthropoda</taxon>
        <taxon>Chelicerata</taxon>
        <taxon>Arachnida</taxon>
        <taxon>Acari</taxon>
        <taxon>Parasitiformes</taxon>
        <taxon>Ixodida</taxon>
        <taxon>Ixodoidea</taxon>
        <taxon>Ixodidae</taxon>
        <taxon>Rhipicephalinae</taxon>
        <taxon>Dermacentor</taxon>
    </lineage>
</organism>
<evidence type="ECO:0000313" key="1">
    <source>
        <dbReference type="EMBL" id="KAH7954676.1"/>
    </source>
</evidence>
<evidence type="ECO:0000313" key="2">
    <source>
        <dbReference type="Proteomes" id="UP000821865"/>
    </source>
</evidence>
<sequence length="361" mass="41402">MLSPRTRVTWTGLPPYTAGSRHLKDTTMIRIAAAPCSGSSAMTHKSELSPIARHDSAWTHAAELCIGAAGFLFVSRLSCLGMSVKDSYSWFLPDRDPRVEGWVLIGSPVAVTTVLACYAYFVKIWGPRMMKNAKPFELRKTILFYNAAMVLANLAIATRVGYYAFVTGHYHLFLQGPDLSTRPTTMLLLQVSWWYLMLRLSECIETVFFVLRKKFNQVSSLHVFHHVSVSFCTYFYITYGGFSIACFETVFNSSVHVVMYAYYFLAALGPEVQRHLWWKRYLTRLQLVQFIFMIVRNVCLVFTLGVPYFSLPLFMLSQCFIFFVQFLSFYIRSYKSNTVRLVKCGGSSPDEQWKVERVKAQ</sequence>
<reference evidence="1" key="1">
    <citation type="submission" date="2020-05" db="EMBL/GenBank/DDBJ databases">
        <title>Large-scale comparative analyses of tick genomes elucidate their genetic diversity and vector capacities.</title>
        <authorList>
            <person name="Jia N."/>
            <person name="Wang J."/>
            <person name="Shi W."/>
            <person name="Du L."/>
            <person name="Sun Y."/>
            <person name="Zhan W."/>
            <person name="Jiang J."/>
            <person name="Wang Q."/>
            <person name="Zhang B."/>
            <person name="Ji P."/>
            <person name="Sakyi L.B."/>
            <person name="Cui X."/>
            <person name="Yuan T."/>
            <person name="Jiang B."/>
            <person name="Yang W."/>
            <person name="Lam T.T.-Y."/>
            <person name="Chang Q."/>
            <person name="Ding S."/>
            <person name="Wang X."/>
            <person name="Zhu J."/>
            <person name="Ruan X."/>
            <person name="Zhao L."/>
            <person name="Wei J."/>
            <person name="Que T."/>
            <person name="Du C."/>
            <person name="Cheng J."/>
            <person name="Dai P."/>
            <person name="Han X."/>
            <person name="Huang E."/>
            <person name="Gao Y."/>
            <person name="Liu J."/>
            <person name="Shao H."/>
            <person name="Ye R."/>
            <person name="Li L."/>
            <person name="Wei W."/>
            <person name="Wang X."/>
            <person name="Wang C."/>
            <person name="Yang T."/>
            <person name="Huo Q."/>
            <person name="Li W."/>
            <person name="Guo W."/>
            <person name="Chen H."/>
            <person name="Zhou L."/>
            <person name="Ni X."/>
            <person name="Tian J."/>
            <person name="Zhou Y."/>
            <person name="Sheng Y."/>
            <person name="Liu T."/>
            <person name="Pan Y."/>
            <person name="Xia L."/>
            <person name="Li J."/>
            <person name="Zhao F."/>
            <person name="Cao W."/>
        </authorList>
    </citation>
    <scope>NUCLEOTIDE SEQUENCE</scope>
    <source>
        <strain evidence="1">Dsil-2018</strain>
    </source>
</reference>
<keyword evidence="2" id="KW-1185">Reference proteome</keyword>